<reference evidence="3 4" key="1">
    <citation type="submission" date="2021-01" db="EMBL/GenBank/DDBJ databases">
        <title>Genome sequencing of Joostella atrarenae M1-2 (= KCTC 23194).</title>
        <authorList>
            <person name="Zakaria M.R."/>
            <person name="Lam M.Q."/>
            <person name="Chong C.S."/>
        </authorList>
    </citation>
    <scope>NUCLEOTIDE SEQUENCE [LARGE SCALE GENOMIC DNA]</scope>
    <source>
        <strain evidence="3 4">M1-2</strain>
    </source>
</reference>
<protein>
    <submittedName>
        <fullName evidence="3">OmpH family outer membrane protein</fullName>
    </submittedName>
</protein>
<dbReference type="PANTHER" id="PTHR35089:SF1">
    <property type="entry name" value="CHAPERONE PROTEIN SKP"/>
    <property type="match status" value="1"/>
</dbReference>
<dbReference type="InterPro" id="IPR005632">
    <property type="entry name" value="Chaperone_Skp"/>
</dbReference>
<evidence type="ECO:0000256" key="1">
    <source>
        <dbReference type="ARBA" id="ARBA00009091"/>
    </source>
</evidence>
<comment type="similarity">
    <text evidence="1">Belongs to the Skp family.</text>
</comment>
<organism evidence="3 4">
    <name type="scientific">Joostella atrarenae</name>
    <dbReference type="NCBI Taxonomy" id="679257"/>
    <lineage>
        <taxon>Bacteria</taxon>
        <taxon>Pseudomonadati</taxon>
        <taxon>Bacteroidota</taxon>
        <taxon>Flavobacteriia</taxon>
        <taxon>Flavobacteriales</taxon>
        <taxon>Flavobacteriaceae</taxon>
        <taxon>Joostella</taxon>
    </lineage>
</organism>
<sequence length="159" mass="18095">MQFYHATPKIGIVQSDIVLQKYSGFVEARDMYEAKIEQYKESFEIQKELYESKKAELDLLSTSLKGDALVKKEKEVEGMKVTLLKLGAQIEEHSKDREAEIINSVYNKVNDFITRYGQNEGYDVILGATGNGNVVYSSTPVDLTEDVIEKLNKEYRNGI</sequence>
<dbReference type="RefSeq" id="WP_236959519.1">
    <property type="nucleotide sequence ID" value="NZ_JAETXX010000008.1"/>
</dbReference>
<gene>
    <name evidence="3" type="ORF">JM658_12025</name>
</gene>
<dbReference type="Gene3D" id="3.30.910.20">
    <property type="entry name" value="Skp domain"/>
    <property type="match status" value="1"/>
</dbReference>
<keyword evidence="4" id="KW-1185">Reference proteome</keyword>
<evidence type="ECO:0000313" key="4">
    <source>
        <dbReference type="Proteomes" id="UP000829517"/>
    </source>
</evidence>
<dbReference type="SMART" id="SM00935">
    <property type="entry name" value="OmpH"/>
    <property type="match status" value="1"/>
</dbReference>
<dbReference type="SUPFAM" id="SSF111384">
    <property type="entry name" value="OmpH-like"/>
    <property type="match status" value="1"/>
</dbReference>
<evidence type="ECO:0000256" key="2">
    <source>
        <dbReference type="ARBA" id="ARBA00022729"/>
    </source>
</evidence>
<proteinExistence type="inferred from homology"/>
<keyword evidence="2" id="KW-0732">Signal</keyword>
<dbReference type="EMBL" id="JAETXX010000008">
    <property type="protein sequence ID" value="MCF8715553.1"/>
    <property type="molecule type" value="Genomic_DNA"/>
</dbReference>
<dbReference type="Proteomes" id="UP000829517">
    <property type="component" value="Unassembled WGS sequence"/>
</dbReference>
<evidence type="ECO:0000313" key="3">
    <source>
        <dbReference type="EMBL" id="MCF8715553.1"/>
    </source>
</evidence>
<name>A0ABS9J557_9FLAO</name>
<dbReference type="InterPro" id="IPR024930">
    <property type="entry name" value="Skp_dom_sf"/>
</dbReference>
<accession>A0ABS9J557</accession>
<dbReference type="Pfam" id="PF03938">
    <property type="entry name" value="OmpH"/>
    <property type="match status" value="1"/>
</dbReference>
<comment type="caution">
    <text evidence="3">The sequence shown here is derived from an EMBL/GenBank/DDBJ whole genome shotgun (WGS) entry which is preliminary data.</text>
</comment>
<dbReference type="PANTHER" id="PTHR35089">
    <property type="entry name" value="CHAPERONE PROTEIN SKP"/>
    <property type="match status" value="1"/>
</dbReference>